<feature type="compositionally biased region" description="Basic and acidic residues" evidence="1">
    <location>
        <begin position="32"/>
        <end position="41"/>
    </location>
</feature>
<sequence>MVRSEKPSQLRFSHLAPVPSFAPTRPPTAYRGRSDTRRPRLCEPPPHRAGPARPGPTHSTSQLSAADRCSPDEYGDATPVVRSPLSAPRSRSTVERHR</sequence>
<protein>
    <submittedName>
        <fullName evidence="2">Uncharacterized protein</fullName>
    </submittedName>
</protein>
<keyword evidence="3" id="KW-1185">Reference proteome</keyword>
<feature type="region of interest" description="Disordered" evidence="1">
    <location>
        <begin position="1"/>
        <end position="98"/>
    </location>
</feature>
<evidence type="ECO:0000313" key="2">
    <source>
        <dbReference type="EMBL" id="KAK7595349.1"/>
    </source>
</evidence>
<dbReference type="EMBL" id="JBBCAQ010000018">
    <property type="protein sequence ID" value="KAK7595349.1"/>
    <property type="molecule type" value="Genomic_DNA"/>
</dbReference>
<proteinExistence type="predicted"/>
<reference evidence="2 3" key="1">
    <citation type="submission" date="2024-03" db="EMBL/GenBank/DDBJ databases">
        <title>Adaptation during the transition from Ophiocordyceps entomopathogen to insect associate is accompanied by gene loss and intensified selection.</title>
        <authorList>
            <person name="Ward C.M."/>
            <person name="Onetto C.A."/>
            <person name="Borneman A.R."/>
        </authorList>
    </citation>
    <scope>NUCLEOTIDE SEQUENCE [LARGE SCALE GENOMIC DNA]</scope>
    <source>
        <strain evidence="2">AWRI1</strain>
        <tissue evidence="2">Single Adult Female</tissue>
    </source>
</reference>
<comment type="caution">
    <text evidence="2">The sequence shown here is derived from an EMBL/GenBank/DDBJ whole genome shotgun (WGS) entry which is preliminary data.</text>
</comment>
<dbReference type="Proteomes" id="UP001367676">
    <property type="component" value="Unassembled WGS sequence"/>
</dbReference>
<gene>
    <name evidence="2" type="ORF">V9T40_013174</name>
</gene>
<evidence type="ECO:0000313" key="3">
    <source>
        <dbReference type="Proteomes" id="UP001367676"/>
    </source>
</evidence>
<accession>A0AAN9Y5U6</accession>
<evidence type="ECO:0000256" key="1">
    <source>
        <dbReference type="SAM" id="MobiDB-lite"/>
    </source>
</evidence>
<organism evidence="2 3">
    <name type="scientific">Parthenolecanium corni</name>
    <dbReference type="NCBI Taxonomy" id="536013"/>
    <lineage>
        <taxon>Eukaryota</taxon>
        <taxon>Metazoa</taxon>
        <taxon>Ecdysozoa</taxon>
        <taxon>Arthropoda</taxon>
        <taxon>Hexapoda</taxon>
        <taxon>Insecta</taxon>
        <taxon>Pterygota</taxon>
        <taxon>Neoptera</taxon>
        <taxon>Paraneoptera</taxon>
        <taxon>Hemiptera</taxon>
        <taxon>Sternorrhyncha</taxon>
        <taxon>Coccoidea</taxon>
        <taxon>Coccidae</taxon>
        <taxon>Parthenolecanium</taxon>
    </lineage>
</organism>
<dbReference type="AlphaFoldDB" id="A0AAN9Y5U6"/>
<name>A0AAN9Y5U6_9HEMI</name>